<dbReference type="Proteomes" id="UP001208570">
    <property type="component" value="Unassembled WGS sequence"/>
</dbReference>
<sequence>MFMEVGIISYQMIKNLLADKSIENCTKFHGNVTSHILQYTTLRFPIIDQQLDYLNVTLIGQNLTCGSNLHVIPLTVPQTGSWKGIWYTLSANDRIHNR</sequence>
<comment type="caution">
    <text evidence="1">The sequence shown here is derived from an EMBL/GenBank/DDBJ whole genome shotgun (WGS) entry which is preliminary data.</text>
</comment>
<keyword evidence="2" id="KW-1185">Reference proteome</keyword>
<evidence type="ECO:0000313" key="1">
    <source>
        <dbReference type="EMBL" id="KAK2147440.1"/>
    </source>
</evidence>
<reference evidence="1" key="1">
    <citation type="journal article" date="2023" name="Mol. Biol. Evol.">
        <title>Third-Generation Sequencing Reveals the Adaptive Role of the Epigenome in Three Deep-Sea Polychaetes.</title>
        <authorList>
            <person name="Perez M."/>
            <person name="Aroh O."/>
            <person name="Sun Y."/>
            <person name="Lan Y."/>
            <person name="Juniper S.K."/>
            <person name="Young C.R."/>
            <person name="Angers B."/>
            <person name="Qian P.Y."/>
        </authorList>
    </citation>
    <scope>NUCLEOTIDE SEQUENCE</scope>
    <source>
        <strain evidence="1">P08H-3</strain>
    </source>
</reference>
<dbReference type="AlphaFoldDB" id="A0AAD9J842"/>
<dbReference type="EMBL" id="JAODUP010000553">
    <property type="protein sequence ID" value="KAK2147440.1"/>
    <property type="molecule type" value="Genomic_DNA"/>
</dbReference>
<protein>
    <submittedName>
        <fullName evidence="1">Uncharacterized protein</fullName>
    </submittedName>
</protein>
<accession>A0AAD9J842</accession>
<proteinExistence type="predicted"/>
<organism evidence="1 2">
    <name type="scientific">Paralvinella palmiformis</name>
    <dbReference type="NCBI Taxonomy" id="53620"/>
    <lineage>
        <taxon>Eukaryota</taxon>
        <taxon>Metazoa</taxon>
        <taxon>Spiralia</taxon>
        <taxon>Lophotrochozoa</taxon>
        <taxon>Annelida</taxon>
        <taxon>Polychaeta</taxon>
        <taxon>Sedentaria</taxon>
        <taxon>Canalipalpata</taxon>
        <taxon>Terebellida</taxon>
        <taxon>Terebelliformia</taxon>
        <taxon>Alvinellidae</taxon>
        <taxon>Paralvinella</taxon>
    </lineage>
</organism>
<evidence type="ECO:0000313" key="2">
    <source>
        <dbReference type="Proteomes" id="UP001208570"/>
    </source>
</evidence>
<name>A0AAD9J842_9ANNE</name>
<gene>
    <name evidence="1" type="ORF">LSH36_553g01029</name>
</gene>